<dbReference type="GO" id="GO:0004519">
    <property type="term" value="F:endonuclease activity"/>
    <property type="evidence" value="ECO:0007669"/>
    <property type="project" value="UniProtKB-KW"/>
</dbReference>
<dbReference type="AlphaFoldDB" id="A0AA36IIE4"/>
<keyword evidence="8" id="KW-0472">Membrane</keyword>
<evidence type="ECO:0000256" key="3">
    <source>
        <dbReference type="ARBA" id="ARBA00022723"/>
    </source>
</evidence>
<dbReference type="Pfam" id="PF02265">
    <property type="entry name" value="S1-P1_nuclease"/>
    <property type="match status" value="1"/>
</dbReference>
<feature type="transmembrane region" description="Helical" evidence="8">
    <location>
        <begin position="311"/>
        <end position="330"/>
    </location>
</feature>
<dbReference type="InterPro" id="IPR003154">
    <property type="entry name" value="S1/P1nuclease"/>
</dbReference>
<keyword evidence="7" id="KW-0325">Glycoprotein</keyword>
<dbReference type="Proteomes" id="UP001178507">
    <property type="component" value="Unassembled WGS sequence"/>
</dbReference>
<protein>
    <submittedName>
        <fullName evidence="9">Uncharacterized protein</fullName>
    </submittedName>
</protein>
<dbReference type="Gene3D" id="1.10.575.10">
    <property type="entry name" value="P1 Nuclease"/>
    <property type="match status" value="1"/>
</dbReference>
<dbReference type="InterPro" id="IPR008947">
    <property type="entry name" value="PLipase_C/P1_nuclease_dom_sf"/>
</dbReference>
<name>A0AA36IIE4_9DINO</name>
<dbReference type="GO" id="GO:0046872">
    <property type="term" value="F:metal ion binding"/>
    <property type="evidence" value="ECO:0007669"/>
    <property type="project" value="UniProtKB-KW"/>
</dbReference>
<evidence type="ECO:0000256" key="2">
    <source>
        <dbReference type="ARBA" id="ARBA00022722"/>
    </source>
</evidence>
<evidence type="ECO:0000313" key="9">
    <source>
        <dbReference type="EMBL" id="CAJ1387309.1"/>
    </source>
</evidence>
<evidence type="ECO:0000256" key="1">
    <source>
        <dbReference type="ARBA" id="ARBA00009547"/>
    </source>
</evidence>
<dbReference type="GO" id="GO:0006308">
    <property type="term" value="P:DNA catabolic process"/>
    <property type="evidence" value="ECO:0007669"/>
    <property type="project" value="InterPro"/>
</dbReference>
<evidence type="ECO:0000256" key="4">
    <source>
        <dbReference type="ARBA" id="ARBA00022759"/>
    </source>
</evidence>
<keyword evidence="8" id="KW-1133">Transmembrane helix</keyword>
<organism evidence="9 10">
    <name type="scientific">Effrenium voratum</name>
    <dbReference type="NCBI Taxonomy" id="2562239"/>
    <lineage>
        <taxon>Eukaryota</taxon>
        <taxon>Sar</taxon>
        <taxon>Alveolata</taxon>
        <taxon>Dinophyceae</taxon>
        <taxon>Suessiales</taxon>
        <taxon>Symbiodiniaceae</taxon>
        <taxon>Effrenium</taxon>
    </lineage>
</organism>
<dbReference type="CDD" id="cd11010">
    <property type="entry name" value="S1-P1_nuclease"/>
    <property type="match status" value="1"/>
</dbReference>
<keyword evidence="4" id="KW-0255">Endonuclease</keyword>
<dbReference type="SUPFAM" id="SSF48537">
    <property type="entry name" value="Phospholipase C/P1 nuclease"/>
    <property type="match status" value="1"/>
</dbReference>
<sequence length="353" mass="39167">MDTGHLLVAEIAKTQLAASQVAAFDGLLEKWAQDFPGMSDFVSSSVWPDHIKCTRAGRPMCDGLPPAGLNEFDTWHYVDLDFNPDHVQVEQQNPYQNPSAVWALAQAMRTFQTSRSEWALNFMLRFVLHIVGDLHQPLHCAEGLFNDTKFGDVMGDRGGNLIRIRTQWRELTNLHLLWDAAGGLYMAEWPFSSEQQAQLRRNASQIMKRFPRSSLKELNAADMSCYPSSDCAAVFRGWVKDVHALAIQDAYRGVRAGAEPSAAYLARVREVSRRQLALAGYRLADLLAAVSPSLPTPAAEGNNTLGNTLNIQAICALQGLLLVIFGAMLFRQRLARQPAPSERGRSLLECGEV</sequence>
<evidence type="ECO:0000256" key="5">
    <source>
        <dbReference type="ARBA" id="ARBA00022801"/>
    </source>
</evidence>
<keyword evidence="10" id="KW-1185">Reference proteome</keyword>
<keyword evidence="2" id="KW-0540">Nuclease</keyword>
<keyword evidence="8" id="KW-0812">Transmembrane</keyword>
<keyword evidence="5" id="KW-0378">Hydrolase</keyword>
<comment type="similarity">
    <text evidence="1">Belongs to the nuclease type I family.</text>
</comment>
<dbReference type="PANTHER" id="PTHR33146:SF10">
    <property type="entry name" value="STRAND-SPECIFIC NUCLEASE, PUTATIVE-RELATED"/>
    <property type="match status" value="1"/>
</dbReference>
<dbReference type="EMBL" id="CAUJNA010001501">
    <property type="protein sequence ID" value="CAJ1387309.1"/>
    <property type="molecule type" value="Genomic_DNA"/>
</dbReference>
<evidence type="ECO:0000256" key="7">
    <source>
        <dbReference type="ARBA" id="ARBA00023180"/>
    </source>
</evidence>
<keyword evidence="3" id="KW-0479">Metal-binding</keyword>
<evidence type="ECO:0000256" key="8">
    <source>
        <dbReference type="SAM" id="Phobius"/>
    </source>
</evidence>
<dbReference type="PANTHER" id="PTHR33146">
    <property type="entry name" value="ENDONUCLEASE 4"/>
    <property type="match status" value="1"/>
</dbReference>
<keyword evidence="6" id="KW-1015">Disulfide bond</keyword>
<dbReference type="GO" id="GO:0003676">
    <property type="term" value="F:nucleic acid binding"/>
    <property type="evidence" value="ECO:0007669"/>
    <property type="project" value="InterPro"/>
</dbReference>
<evidence type="ECO:0000313" key="10">
    <source>
        <dbReference type="Proteomes" id="UP001178507"/>
    </source>
</evidence>
<accession>A0AA36IIE4</accession>
<proteinExistence type="inferred from homology"/>
<dbReference type="GO" id="GO:0016788">
    <property type="term" value="F:hydrolase activity, acting on ester bonds"/>
    <property type="evidence" value="ECO:0007669"/>
    <property type="project" value="InterPro"/>
</dbReference>
<gene>
    <name evidence="9" type="ORF">EVOR1521_LOCUS13419</name>
</gene>
<comment type="caution">
    <text evidence="9">The sequence shown here is derived from an EMBL/GenBank/DDBJ whole genome shotgun (WGS) entry which is preliminary data.</text>
</comment>
<evidence type="ECO:0000256" key="6">
    <source>
        <dbReference type="ARBA" id="ARBA00023157"/>
    </source>
</evidence>
<reference evidence="9" key="1">
    <citation type="submission" date="2023-08" db="EMBL/GenBank/DDBJ databases">
        <authorList>
            <person name="Chen Y."/>
            <person name="Shah S."/>
            <person name="Dougan E. K."/>
            <person name="Thang M."/>
            <person name="Chan C."/>
        </authorList>
    </citation>
    <scope>NUCLEOTIDE SEQUENCE</scope>
</reference>